<proteinExistence type="predicted"/>
<organism evidence="2 3">
    <name type="scientific">Penicillium daleae</name>
    <dbReference type="NCBI Taxonomy" id="63821"/>
    <lineage>
        <taxon>Eukaryota</taxon>
        <taxon>Fungi</taxon>
        <taxon>Dikarya</taxon>
        <taxon>Ascomycota</taxon>
        <taxon>Pezizomycotina</taxon>
        <taxon>Eurotiomycetes</taxon>
        <taxon>Eurotiomycetidae</taxon>
        <taxon>Eurotiales</taxon>
        <taxon>Aspergillaceae</taxon>
        <taxon>Penicillium</taxon>
    </lineage>
</organism>
<reference evidence="2" key="1">
    <citation type="submission" date="2022-12" db="EMBL/GenBank/DDBJ databases">
        <authorList>
            <person name="Petersen C."/>
        </authorList>
    </citation>
    <scope>NUCLEOTIDE SEQUENCE</scope>
    <source>
        <strain evidence="2">IBT 16125</strain>
    </source>
</reference>
<dbReference type="SUPFAM" id="SSF51395">
    <property type="entry name" value="FMN-linked oxidoreductases"/>
    <property type="match status" value="1"/>
</dbReference>
<evidence type="ECO:0000313" key="3">
    <source>
        <dbReference type="Proteomes" id="UP001213681"/>
    </source>
</evidence>
<protein>
    <submittedName>
        <fullName evidence="2">NADH-dependent flavin oxidoreductase</fullName>
    </submittedName>
</protein>
<dbReference type="CDD" id="cd02933">
    <property type="entry name" value="OYE_like_FMN"/>
    <property type="match status" value="1"/>
</dbReference>
<reference evidence="2" key="2">
    <citation type="journal article" date="2023" name="IMA Fungus">
        <title>Comparative genomic study of the Penicillium genus elucidates a diverse pangenome and 15 lateral gene transfer events.</title>
        <authorList>
            <person name="Petersen C."/>
            <person name="Sorensen T."/>
            <person name="Nielsen M.R."/>
            <person name="Sondergaard T.E."/>
            <person name="Sorensen J.L."/>
            <person name="Fitzpatrick D.A."/>
            <person name="Frisvad J.C."/>
            <person name="Nielsen K.L."/>
        </authorList>
    </citation>
    <scope>NUCLEOTIDE SEQUENCE</scope>
    <source>
        <strain evidence="2">IBT 16125</strain>
    </source>
</reference>
<dbReference type="GO" id="GO:0010181">
    <property type="term" value="F:FMN binding"/>
    <property type="evidence" value="ECO:0007669"/>
    <property type="project" value="InterPro"/>
</dbReference>
<name>A0AAD6CDW0_9EURO</name>
<evidence type="ECO:0000259" key="1">
    <source>
        <dbReference type="Pfam" id="PF00724"/>
    </source>
</evidence>
<feature type="domain" description="NADH:flavin oxidoreductase/NADH oxidase N-terminal" evidence="1">
    <location>
        <begin position="1"/>
        <end position="308"/>
    </location>
</feature>
<dbReference type="EMBL" id="JAPVEA010000002">
    <property type="protein sequence ID" value="KAJ5460202.1"/>
    <property type="molecule type" value="Genomic_DNA"/>
</dbReference>
<accession>A0AAD6CDW0</accession>
<dbReference type="GO" id="GO:0003959">
    <property type="term" value="F:NADPH dehydrogenase activity"/>
    <property type="evidence" value="ECO:0007669"/>
    <property type="project" value="TreeGrafter"/>
</dbReference>
<comment type="caution">
    <text evidence="2">The sequence shown here is derived from an EMBL/GenBank/DDBJ whole genome shotgun (WGS) entry which is preliminary data.</text>
</comment>
<dbReference type="Pfam" id="PF00724">
    <property type="entry name" value="Oxidored_FMN"/>
    <property type="match status" value="1"/>
</dbReference>
<dbReference type="InterPro" id="IPR013785">
    <property type="entry name" value="Aldolase_TIM"/>
</dbReference>
<dbReference type="InterPro" id="IPR001155">
    <property type="entry name" value="OxRdtase_FMN_N"/>
</dbReference>
<dbReference type="Proteomes" id="UP001213681">
    <property type="component" value="Unassembled WGS sequence"/>
</dbReference>
<dbReference type="GeneID" id="81595380"/>
<keyword evidence="3" id="KW-1185">Reference proteome</keyword>
<dbReference type="InterPro" id="IPR045247">
    <property type="entry name" value="Oye-like"/>
</dbReference>
<dbReference type="Gene3D" id="3.20.20.70">
    <property type="entry name" value="Aldolase class I"/>
    <property type="match status" value="1"/>
</dbReference>
<dbReference type="RefSeq" id="XP_056769244.1">
    <property type="nucleotide sequence ID" value="XM_056905137.1"/>
</dbReference>
<dbReference type="PANTHER" id="PTHR22893">
    <property type="entry name" value="NADH OXIDOREDUCTASE-RELATED"/>
    <property type="match status" value="1"/>
</dbReference>
<dbReference type="AlphaFoldDB" id="A0AAD6CDW0"/>
<evidence type="ECO:0000313" key="2">
    <source>
        <dbReference type="EMBL" id="KAJ5460202.1"/>
    </source>
</evidence>
<gene>
    <name evidence="2" type="ORF">N7458_001754</name>
</gene>
<sequence length="339" mass="37730">MAPLTRFRSNEDYVPIPAAKEYYTQRASVPGTLIIAEATYISPKAAGYPNAPGIWSADQINRWKEITDSIWALGRSSDPENLKANGFDFVSSSPVPIQKGDPVPRELSETEIHEYIVDFAQAGRNAIAAGFDGVELHGANGFLIDQFTQDTCNQRTDSWGGNIENRTRFAVEVTRAVVNAIGADRVAIKLSPWSASQGMRMNRVTEQFTHLISQLKDLKLAYLHLTNPRVSVEDEPLVPAEETATDENAPFIQAWGNMSPVLLGGGYSAESAKRAVDVEYRDHEIGTVFGRFFISNPDLPLRVKEDIPFTRYDRDTFYTPLLEKGYVDYPSHEPVQAQT</sequence>
<dbReference type="PANTHER" id="PTHR22893:SF91">
    <property type="entry name" value="NADPH DEHYDROGENASE 2-RELATED"/>
    <property type="match status" value="1"/>
</dbReference>